<feature type="domain" description="Peptidase S9 prolyl oligopeptidase catalytic" evidence="7">
    <location>
        <begin position="478"/>
        <end position="693"/>
    </location>
</feature>
<dbReference type="AlphaFoldDB" id="A0A4R8RHR5"/>
<evidence type="ECO:0000313" key="8">
    <source>
        <dbReference type="EMBL" id="TDZ54702.1"/>
    </source>
</evidence>
<dbReference type="EMBL" id="RYZW01000055">
    <property type="protein sequence ID" value="TDZ54702.1"/>
    <property type="molecule type" value="Genomic_DNA"/>
</dbReference>
<dbReference type="Pfam" id="PF00326">
    <property type="entry name" value="Peptidase_S9"/>
    <property type="match status" value="1"/>
</dbReference>
<dbReference type="Gene3D" id="2.120.10.30">
    <property type="entry name" value="TolB, C-terminal domain"/>
    <property type="match status" value="1"/>
</dbReference>
<sequence length="699" mass="77471">MRVAKTFTPELLLSAPRRGPAVPSPDGTLILFTQSAHDFETNKTSQEVRVMDIETGASKQLTDSDTVSDAQWVPGSHAQVIYLKSDDKGTTQICVADASDVTKKHYVAGEYDAPIKALKLKALLDGSLAFVVAGLVGPDGSLFNDKANEQRSTGRIFDDYKVRSWNTLRKSHQYALWYSTLVNAHGKWGVAGELHNVIKNTNLEAPLGMYDVADPGDSFDVGEKGITFIAEDAGPPSPEFSGISHVYYVPVQSFAVAPSIRPRAIVMGISEAKAYYRNVRFSPDGSKIAFLHSSYNNPIDTRLYMGHTTSFGAYQVHAMIFGEGPRLPPQGFEFAGSSDALLITTEDCGRVKLSHLELRHGAEATPLVETGVVSAFYPLKEGDYSKMVVTSNSIVDSSLWQVVDVSLNTPPRVISSATKHGAKYGLSHSMLSEFWYEGADNALVHCFVVKPTSFDEKKKYPWILLPHGGPEASWLDAWSTRWNLALWAQQGYVLIRPNIAGSTGYGVDFASRIYRSWGGAPYQDLVNLMDYLQPLSYLDHRRAIVAGASYGGYMISWMFGQELIKRFACAVWHDGIFNLPVFMLQGDSIGGGPDFGGAPFLWRNGEELEKWNPARPDMVRNWKNAPPTLVIHSEKDYRCPITEGLAVFNVLQAQGVKSRFLTFSDECHWVLNPDNSMVWHKTVFDWMEQYIGGRDARDT</sequence>
<evidence type="ECO:0000256" key="3">
    <source>
        <dbReference type="ARBA" id="ARBA00022729"/>
    </source>
</evidence>
<reference evidence="8 9" key="1">
    <citation type="submission" date="2018-12" db="EMBL/GenBank/DDBJ databases">
        <title>Genome sequence and assembly of Colletotrichum trifolii.</title>
        <authorList>
            <person name="Gan P."/>
            <person name="Shirasu K."/>
        </authorList>
    </citation>
    <scope>NUCLEOTIDE SEQUENCE [LARGE SCALE GENOMIC DNA]</scope>
    <source>
        <strain evidence="8 9">543-2</strain>
    </source>
</reference>
<comment type="similarity">
    <text evidence="1">Belongs to the peptidase S9C family.</text>
</comment>
<evidence type="ECO:0000259" key="7">
    <source>
        <dbReference type="Pfam" id="PF00326"/>
    </source>
</evidence>
<gene>
    <name evidence="8" type="ORF">CTRI78_v006088</name>
</gene>
<keyword evidence="4" id="KW-0378">Hydrolase</keyword>
<evidence type="ECO:0000256" key="5">
    <source>
        <dbReference type="ARBA" id="ARBA00022825"/>
    </source>
</evidence>
<organism evidence="8 9">
    <name type="scientific">Colletotrichum trifolii</name>
    <dbReference type="NCBI Taxonomy" id="5466"/>
    <lineage>
        <taxon>Eukaryota</taxon>
        <taxon>Fungi</taxon>
        <taxon>Dikarya</taxon>
        <taxon>Ascomycota</taxon>
        <taxon>Pezizomycotina</taxon>
        <taxon>Sordariomycetes</taxon>
        <taxon>Hypocreomycetidae</taxon>
        <taxon>Glomerellales</taxon>
        <taxon>Glomerellaceae</taxon>
        <taxon>Colletotrichum</taxon>
        <taxon>Colletotrichum orbiculare species complex</taxon>
    </lineage>
</organism>
<dbReference type="Gene3D" id="3.40.50.1820">
    <property type="entry name" value="alpha/beta hydrolase"/>
    <property type="match status" value="1"/>
</dbReference>
<keyword evidence="3" id="KW-0732">Signal</keyword>
<dbReference type="InterPro" id="IPR001375">
    <property type="entry name" value="Peptidase_S9_cat"/>
</dbReference>
<dbReference type="Proteomes" id="UP000295703">
    <property type="component" value="Unassembled WGS sequence"/>
</dbReference>
<dbReference type="InterPro" id="IPR029058">
    <property type="entry name" value="AB_hydrolase_fold"/>
</dbReference>
<dbReference type="FunFam" id="3.40.50.1820:FF:000028">
    <property type="entry name" value="S9 family peptidase"/>
    <property type="match status" value="1"/>
</dbReference>
<evidence type="ECO:0000313" key="9">
    <source>
        <dbReference type="Proteomes" id="UP000295703"/>
    </source>
</evidence>
<evidence type="ECO:0000256" key="2">
    <source>
        <dbReference type="ARBA" id="ARBA00022670"/>
    </source>
</evidence>
<dbReference type="GO" id="GO:0004252">
    <property type="term" value="F:serine-type endopeptidase activity"/>
    <property type="evidence" value="ECO:0007669"/>
    <property type="project" value="TreeGrafter"/>
</dbReference>
<dbReference type="GO" id="GO:0006508">
    <property type="term" value="P:proteolysis"/>
    <property type="evidence" value="ECO:0007669"/>
    <property type="project" value="UniProtKB-KW"/>
</dbReference>
<comment type="caution">
    <text evidence="8">The sequence shown here is derived from an EMBL/GenBank/DDBJ whole genome shotgun (WGS) entry which is preliminary data.</text>
</comment>
<dbReference type="InterPro" id="IPR011042">
    <property type="entry name" value="6-blade_b-propeller_TolB-like"/>
</dbReference>
<evidence type="ECO:0000256" key="1">
    <source>
        <dbReference type="ARBA" id="ARBA00010040"/>
    </source>
</evidence>
<proteinExistence type="inferred from homology"/>
<accession>A0A4R8RHR5</accession>
<name>A0A4R8RHR5_COLTR</name>
<dbReference type="PANTHER" id="PTHR42776">
    <property type="entry name" value="SERINE PEPTIDASE S9 FAMILY MEMBER"/>
    <property type="match status" value="1"/>
</dbReference>
<keyword evidence="9" id="KW-1185">Reference proteome</keyword>
<keyword evidence="2" id="KW-0645">Protease</keyword>
<dbReference type="PANTHER" id="PTHR42776:SF13">
    <property type="entry name" value="DIPEPTIDYL-PEPTIDASE 5"/>
    <property type="match status" value="1"/>
</dbReference>
<dbReference type="STRING" id="5466.A0A4R8RHR5"/>
<keyword evidence="5" id="KW-0720">Serine protease</keyword>
<protein>
    <recommendedName>
        <fullName evidence="6">Dipeptidyl-peptidase V</fullName>
    </recommendedName>
</protein>
<evidence type="ECO:0000256" key="6">
    <source>
        <dbReference type="ARBA" id="ARBA00032829"/>
    </source>
</evidence>
<dbReference type="SUPFAM" id="SSF82171">
    <property type="entry name" value="DPP6 N-terminal domain-like"/>
    <property type="match status" value="1"/>
</dbReference>
<dbReference type="SUPFAM" id="SSF53474">
    <property type="entry name" value="alpha/beta-Hydrolases"/>
    <property type="match status" value="1"/>
</dbReference>
<evidence type="ECO:0000256" key="4">
    <source>
        <dbReference type="ARBA" id="ARBA00022801"/>
    </source>
</evidence>